<name>A0A2M9D044_9CELL</name>
<dbReference type="OrthoDB" id="5143202at2"/>
<accession>A0A2M9D044</accession>
<protein>
    <submittedName>
        <fullName evidence="1">Uncharacterized protein</fullName>
    </submittedName>
</protein>
<dbReference type="RefSeq" id="WP_100421933.1">
    <property type="nucleotide sequence ID" value="NZ_BOOX01000003.1"/>
</dbReference>
<keyword evidence="2" id="KW-1185">Reference proteome</keyword>
<sequence>MALAQCTAHGISRATAARRVAAGSWARPVSGVYDLAPDGPGDDHEARRRRAAWLGVLAYGPHAIAVGPSALTMLGVAGLPLEPRSEVTLPGGQARRSRGPVRFRRFDDGMRTVTVQGMRVAAPRWAIAQCVPELSRARALAVLDSALARGVIDAAGLDLAHAVARGRRGVATHHDLWALADSRAESPLESYGRLACVEAGVPPHVLQLVVRDATGAFVGRADMAWRLGGGRWLVVEMDGRDVHGAPRAVYADRARQNAMLATGRVEMLRFTGQDSPEQIGAVVRRTLMQLRRPTA</sequence>
<reference evidence="1 2" key="1">
    <citation type="submission" date="2017-11" db="EMBL/GenBank/DDBJ databases">
        <title>Genomic Encyclopedia of Archaeal and Bacterial Type Strains, Phase II (KMG-II): From Individual Species to Whole Genera.</title>
        <authorList>
            <person name="Goeker M."/>
        </authorList>
    </citation>
    <scope>NUCLEOTIDE SEQUENCE [LARGE SCALE GENOMIC DNA]</scope>
    <source>
        <strain evidence="1 2">DSM 25478</strain>
    </source>
</reference>
<dbReference type="AlphaFoldDB" id="A0A2M9D044"/>
<comment type="caution">
    <text evidence="1">The sequence shown here is derived from an EMBL/GenBank/DDBJ whole genome shotgun (WGS) entry which is preliminary data.</text>
</comment>
<evidence type="ECO:0000313" key="1">
    <source>
        <dbReference type="EMBL" id="PJJ77574.1"/>
    </source>
</evidence>
<organism evidence="1 2">
    <name type="scientific">Sediminihabitans luteus</name>
    <dbReference type="NCBI Taxonomy" id="1138585"/>
    <lineage>
        <taxon>Bacteria</taxon>
        <taxon>Bacillati</taxon>
        <taxon>Actinomycetota</taxon>
        <taxon>Actinomycetes</taxon>
        <taxon>Micrococcales</taxon>
        <taxon>Cellulomonadaceae</taxon>
        <taxon>Sediminihabitans</taxon>
    </lineage>
</organism>
<proteinExistence type="predicted"/>
<dbReference type="EMBL" id="PGFE01000001">
    <property type="protein sequence ID" value="PJJ77574.1"/>
    <property type="molecule type" value="Genomic_DNA"/>
</dbReference>
<gene>
    <name evidence="1" type="ORF">CLV28_0795</name>
</gene>
<evidence type="ECO:0000313" key="2">
    <source>
        <dbReference type="Proteomes" id="UP000231693"/>
    </source>
</evidence>
<dbReference type="Proteomes" id="UP000231693">
    <property type="component" value="Unassembled WGS sequence"/>
</dbReference>